<protein>
    <submittedName>
        <fullName evidence="4">Interferon-related developmental regulator, N-terminal</fullName>
    </submittedName>
</protein>
<dbReference type="EMBL" id="FWEW01000062">
    <property type="protein sequence ID" value="SLM33589.1"/>
    <property type="molecule type" value="Genomic_DNA"/>
</dbReference>
<feature type="compositionally biased region" description="Acidic residues" evidence="2">
    <location>
        <begin position="298"/>
        <end position="316"/>
    </location>
</feature>
<feature type="region of interest" description="Disordered" evidence="2">
    <location>
        <begin position="1"/>
        <end position="62"/>
    </location>
</feature>
<evidence type="ECO:0000259" key="3">
    <source>
        <dbReference type="Pfam" id="PF05004"/>
    </source>
</evidence>
<evidence type="ECO:0000313" key="5">
    <source>
        <dbReference type="Proteomes" id="UP000192927"/>
    </source>
</evidence>
<feature type="compositionally biased region" description="Polar residues" evidence="2">
    <location>
        <begin position="22"/>
        <end position="46"/>
    </location>
</feature>
<reference evidence="5" key="1">
    <citation type="submission" date="2017-03" db="EMBL/GenBank/DDBJ databases">
        <authorList>
            <person name="Sharma R."/>
            <person name="Thines M."/>
        </authorList>
    </citation>
    <scope>NUCLEOTIDE SEQUENCE [LARGE SCALE GENOMIC DNA]</scope>
</reference>
<keyword evidence="5" id="KW-1185">Reference proteome</keyword>
<dbReference type="InterPro" id="IPR039777">
    <property type="entry name" value="IFRD"/>
</dbReference>
<dbReference type="SUPFAM" id="SSF48371">
    <property type="entry name" value="ARM repeat"/>
    <property type="match status" value="1"/>
</dbReference>
<dbReference type="Pfam" id="PF05004">
    <property type="entry name" value="IFRD"/>
    <property type="match status" value="1"/>
</dbReference>
<dbReference type="Proteomes" id="UP000192927">
    <property type="component" value="Unassembled WGS sequence"/>
</dbReference>
<name>A0A1W5CSE8_9LECA</name>
<feature type="domain" description="Interferon-related developmental regulator N-terminal" evidence="3">
    <location>
        <begin position="64"/>
        <end position="371"/>
    </location>
</feature>
<accession>A0A1W5CSE8</accession>
<evidence type="ECO:0000256" key="2">
    <source>
        <dbReference type="SAM" id="MobiDB-lite"/>
    </source>
</evidence>
<dbReference type="InterPro" id="IPR016024">
    <property type="entry name" value="ARM-type_fold"/>
</dbReference>
<sequence>MHDLRRQALESGKTVSRKAKSRQTSLPSSRGNSAPNSRNASRTASRAGSDDEGDGNLSDGTSWSVNSIDEMLAADDTEQTSAAWPAELADRIEEILDRKRSSVQGRETTLAAYVRILTAQYAEEEIRGKGSELVIAFLKSIKAETSEKETILALKSIAMTLISCPSDIIYDTAANPIKRTISDSASIPTKTAAIHTLGTCTFYGGASDDEILENMSYLLEIVSSDGHFIGAPDDADTVTAALEEWGFLATLIEDLSDETEDAMEAFIEQLSSSALSVQIAAGENIALLYEKSYTPLEEDETISEHSDEDVLEDPDETPGVPKLVKRYTAYRRTDQLVHTLSQLASLSTRKLSKKDKKHMHTSFVDILNSVENPMRGPRYQNAINHETGKRYGSRMVVRIHRDGVMKIDKWWKLHRLEGLRRVLQGGFVGHYEKNAVVFESLPIMITNDRTTTKERD</sequence>
<evidence type="ECO:0000313" key="4">
    <source>
        <dbReference type="EMBL" id="SLM33589.1"/>
    </source>
</evidence>
<comment type="similarity">
    <text evidence="1">Belongs to the IFRD family.</text>
</comment>
<feature type="region of interest" description="Disordered" evidence="2">
    <location>
        <begin position="298"/>
        <end position="318"/>
    </location>
</feature>
<dbReference type="PANTHER" id="PTHR12354">
    <property type="entry name" value="INTERFERON-RELATED DEVELOPMENTAL REGULATOR"/>
    <property type="match status" value="1"/>
</dbReference>
<dbReference type="PANTHER" id="PTHR12354:SF1">
    <property type="entry name" value="INTERFERON-RELATED DEVELOPMENTAL REGULATOR 1"/>
    <property type="match status" value="1"/>
</dbReference>
<dbReference type="AlphaFoldDB" id="A0A1W5CSE8"/>
<organism evidence="4 5">
    <name type="scientific">Lasallia pustulata</name>
    <dbReference type="NCBI Taxonomy" id="136370"/>
    <lineage>
        <taxon>Eukaryota</taxon>
        <taxon>Fungi</taxon>
        <taxon>Dikarya</taxon>
        <taxon>Ascomycota</taxon>
        <taxon>Pezizomycotina</taxon>
        <taxon>Lecanoromycetes</taxon>
        <taxon>OSLEUM clade</taxon>
        <taxon>Umbilicariomycetidae</taxon>
        <taxon>Umbilicariales</taxon>
        <taxon>Umbilicariaceae</taxon>
        <taxon>Lasallia</taxon>
    </lineage>
</organism>
<evidence type="ECO:0000256" key="1">
    <source>
        <dbReference type="ARBA" id="ARBA00008828"/>
    </source>
</evidence>
<dbReference type="InterPro" id="IPR007701">
    <property type="entry name" value="Interferon-rel_develop_reg_N"/>
</dbReference>
<proteinExistence type="inferred from homology"/>